<feature type="transmembrane region" description="Helical" evidence="6">
    <location>
        <begin position="30"/>
        <end position="48"/>
    </location>
</feature>
<dbReference type="AlphaFoldDB" id="A0A8S1EDN7"/>
<dbReference type="InterPro" id="IPR004151">
    <property type="entry name" value="7TM_GPCR_serpentine_rcpt_Sre"/>
</dbReference>
<dbReference type="Pfam" id="PF03125">
    <property type="entry name" value="Sre"/>
    <property type="match status" value="1"/>
</dbReference>
<accession>A0A8S1EDN7</accession>
<evidence type="ECO:0000256" key="4">
    <source>
        <dbReference type="ARBA" id="ARBA00022989"/>
    </source>
</evidence>
<comment type="caution">
    <text evidence="7">The sequence shown here is derived from an EMBL/GenBank/DDBJ whole genome shotgun (WGS) entry which is preliminary data.</text>
</comment>
<feature type="transmembrane region" description="Helical" evidence="6">
    <location>
        <begin position="143"/>
        <end position="164"/>
    </location>
</feature>
<organism evidence="7 8">
    <name type="scientific">Caenorhabditis bovis</name>
    <dbReference type="NCBI Taxonomy" id="2654633"/>
    <lineage>
        <taxon>Eukaryota</taxon>
        <taxon>Metazoa</taxon>
        <taxon>Ecdysozoa</taxon>
        <taxon>Nematoda</taxon>
        <taxon>Chromadorea</taxon>
        <taxon>Rhabditida</taxon>
        <taxon>Rhabditina</taxon>
        <taxon>Rhabditomorpha</taxon>
        <taxon>Rhabditoidea</taxon>
        <taxon>Rhabditidae</taxon>
        <taxon>Peloderinae</taxon>
        <taxon>Caenorhabditis</taxon>
    </lineage>
</organism>
<comment type="similarity">
    <text evidence="2">Belongs to the nematode receptor-like protein sre family.</text>
</comment>
<evidence type="ECO:0000313" key="8">
    <source>
        <dbReference type="Proteomes" id="UP000494206"/>
    </source>
</evidence>
<dbReference type="PANTHER" id="PTHR47518">
    <property type="entry name" value="SERPENTINE RECEPTOR CLASS EPSILON-13-RELATED"/>
    <property type="match status" value="1"/>
</dbReference>
<gene>
    <name evidence="7" type="ORF">CBOVIS_LOCUS2124</name>
</gene>
<name>A0A8S1EDN7_9PELO</name>
<dbReference type="PANTHER" id="PTHR47518:SF5">
    <property type="entry name" value="SERPENTINE RECEPTOR, CLASS E (EPSILON)"/>
    <property type="match status" value="1"/>
</dbReference>
<dbReference type="Proteomes" id="UP000494206">
    <property type="component" value="Unassembled WGS sequence"/>
</dbReference>
<evidence type="ECO:0000256" key="3">
    <source>
        <dbReference type="ARBA" id="ARBA00022692"/>
    </source>
</evidence>
<dbReference type="InterPro" id="IPR052854">
    <property type="entry name" value="Serpentine_rcpt_epsilon"/>
</dbReference>
<sequence length="233" mass="26200">MFAGALSLQATVLERTTATVLRHKPTNKRLAYGILAAILVAATTLTVVSASLDIYCYFAASVVSLATILPAHYANLRVNVHLYNDGGGQSAFYSLSERFRLADNIKKGQVILRIVALILIYEFLKILPILIFCSHFSRGVDSLANTLFDALKIVFGFIGPYLIIKMCPKMTEEFRKRFYGKKIRNVNIMSISNSVREALKLKNVSGQEIVTSMNQNLYFNNLHRVWEIEHPTH</sequence>
<dbReference type="GO" id="GO:0016020">
    <property type="term" value="C:membrane"/>
    <property type="evidence" value="ECO:0007669"/>
    <property type="project" value="UniProtKB-SubCell"/>
</dbReference>
<evidence type="ECO:0000256" key="6">
    <source>
        <dbReference type="SAM" id="Phobius"/>
    </source>
</evidence>
<reference evidence="7 8" key="1">
    <citation type="submission" date="2020-04" db="EMBL/GenBank/DDBJ databases">
        <authorList>
            <person name="Laetsch R D."/>
            <person name="Stevens L."/>
            <person name="Kumar S."/>
            <person name="Blaxter L. M."/>
        </authorList>
    </citation>
    <scope>NUCLEOTIDE SEQUENCE [LARGE SCALE GENOMIC DNA]</scope>
</reference>
<dbReference type="GO" id="GO:0007606">
    <property type="term" value="P:sensory perception of chemical stimulus"/>
    <property type="evidence" value="ECO:0007669"/>
    <property type="project" value="InterPro"/>
</dbReference>
<feature type="transmembrane region" description="Helical" evidence="6">
    <location>
        <begin position="110"/>
        <end position="131"/>
    </location>
</feature>
<evidence type="ECO:0000256" key="5">
    <source>
        <dbReference type="ARBA" id="ARBA00023136"/>
    </source>
</evidence>
<evidence type="ECO:0000313" key="7">
    <source>
        <dbReference type="EMBL" id="CAB3398895.1"/>
    </source>
</evidence>
<comment type="subcellular location">
    <subcellularLocation>
        <location evidence="1">Membrane</location>
        <topology evidence="1">Multi-pass membrane protein</topology>
    </subcellularLocation>
</comment>
<proteinExistence type="inferred from homology"/>
<dbReference type="EMBL" id="CADEPM010000001">
    <property type="protein sequence ID" value="CAB3398895.1"/>
    <property type="molecule type" value="Genomic_DNA"/>
</dbReference>
<protein>
    <submittedName>
        <fullName evidence="7">Uncharacterized protein</fullName>
    </submittedName>
</protein>
<keyword evidence="8" id="KW-1185">Reference proteome</keyword>
<evidence type="ECO:0000256" key="2">
    <source>
        <dbReference type="ARBA" id="ARBA00006803"/>
    </source>
</evidence>
<feature type="transmembrane region" description="Helical" evidence="6">
    <location>
        <begin position="54"/>
        <end position="74"/>
    </location>
</feature>
<evidence type="ECO:0000256" key="1">
    <source>
        <dbReference type="ARBA" id="ARBA00004141"/>
    </source>
</evidence>
<keyword evidence="5 6" id="KW-0472">Membrane</keyword>
<keyword evidence="4 6" id="KW-1133">Transmembrane helix</keyword>
<keyword evidence="3 6" id="KW-0812">Transmembrane</keyword>